<dbReference type="SUPFAM" id="SSF52374">
    <property type="entry name" value="Nucleotidylyl transferase"/>
    <property type="match status" value="1"/>
</dbReference>
<comment type="subunit">
    <text evidence="7">Monomer.</text>
</comment>
<comment type="caution">
    <text evidence="10">The sequence shown here is derived from an EMBL/GenBank/DDBJ whole genome shotgun (WGS) entry which is preliminary data.</text>
</comment>
<feature type="short sequence motif" description="'HIGH' region" evidence="7">
    <location>
        <begin position="41"/>
        <end position="51"/>
    </location>
</feature>
<keyword evidence="4 7" id="KW-0067">ATP-binding</keyword>
<reference evidence="10 11" key="1">
    <citation type="journal article" date="2020" name="mSystems">
        <title>Defining Genomic and Predicted Metabolic Features of the Acetobacterium Genus.</title>
        <authorList>
            <person name="Ross D.E."/>
            <person name="Marshall C.W."/>
            <person name="Gulliver D."/>
            <person name="May H.D."/>
            <person name="Norman R.S."/>
        </authorList>
    </citation>
    <scope>NUCLEOTIDE SEQUENCE [LARGE SCALE GENOMIC DNA]</scope>
    <source>
        <strain evidence="10 11">DSM 9173</strain>
    </source>
</reference>
<evidence type="ECO:0000256" key="5">
    <source>
        <dbReference type="ARBA" id="ARBA00022917"/>
    </source>
</evidence>
<comment type="similarity">
    <text evidence="1 7">Belongs to the class-I aminoacyl-tRNA synthetase family. Glutamate--tRNA ligase type 1 subfamily.</text>
</comment>
<feature type="short sequence motif" description="'KMSKS' region" evidence="7">
    <location>
        <begin position="292"/>
        <end position="296"/>
    </location>
</feature>
<evidence type="ECO:0000256" key="1">
    <source>
        <dbReference type="ARBA" id="ARBA00007894"/>
    </source>
</evidence>
<keyword evidence="3 7" id="KW-0547">Nucleotide-binding</keyword>
<dbReference type="InterPro" id="IPR020751">
    <property type="entry name" value="aa-tRNA-synth_I_codon-bd_sub2"/>
</dbReference>
<evidence type="ECO:0000259" key="8">
    <source>
        <dbReference type="Pfam" id="PF00749"/>
    </source>
</evidence>
<evidence type="ECO:0000256" key="4">
    <source>
        <dbReference type="ARBA" id="ARBA00022840"/>
    </source>
</evidence>
<proteinExistence type="inferred from homology"/>
<dbReference type="Pfam" id="PF00749">
    <property type="entry name" value="tRNA-synt_1c"/>
    <property type="match status" value="1"/>
</dbReference>
<dbReference type="Gene3D" id="1.10.10.350">
    <property type="match status" value="1"/>
</dbReference>
<keyword evidence="11" id="KW-1185">Reference proteome</keyword>
<protein>
    <recommendedName>
        <fullName evidence="7">Glutamate--tRNA ligase</fullName>
        <ecNumber evidence="7">6.1.1.17</ecNumber>
    </recommendedName>
    <alternativeName>
        <fullName evidence="7">Glutamyl-tRNA synthetase</fullName>
        <shortName evidence="7">GluRS</shortName>
    </alternativeName>
</protein>
<dbReference type="SUPFAM" id="SSF48163">
    <property type="entry name" value="An anticodon-binding domain of class I aminoacyl-tRNA synthetases"/>
    <property type="match status" value="1"/>
</dbReference>
<dbReference type="PROSITE" id="PS00178">
    <property type="entry name" value="AA_TRNA_LIGASE_I"/>
    <property type="match status" value="1"/>
</dbReference>
<comment type="function">
    <text evidence="7">Catalyzes the attachment of glutamate to tRNA(Glu) in a two-step reaction: glutamate is first activated by ATP to form Glu-AMP and then transferred to the acceptor end of tRNA(Glu).</text>
</comment>
<dbReference type="InterPro" id="IPR004527">
    <property type="entry name" value="Glu-tRNA-ligase_bac/mito"/>
</dbReference>
<organism evidence="10 11">
    <name type="scientific">Acetobacterium tundrae</name>
    <dbReference type="NCBI Taxonomy" id="132932"/>
    <lineage>
        <taxon>Bacteria</taxon>
        <taxon>Bacillati</taxon>
        <taxon>Bacillota</taxon>
        <taxon>Clostridia</taxon>
        <taxon>Eubacteriales</taxon>
        <taxon>Eubacteriaceae</taxon>
        <taxon>Acetobacterium</taxon>
    </lineage>
</organism>
<evidence type="ECO:0000256" key="6">
    <source>
        <dbReference type="ARBA" id="ARBA00023146"/>
    </source>
</evidence>
<dbReference type="Proteomes" id="UP000653358">
    <property type="component" value="Unassembled WGS sequence"/>
</dbReference>
<name>A0ABR6WKZ1_9FIRM</name>
<dbReference type="InterPro" id="IPR008925">
    <property type="entry name" value="aa_tRNA-synth_I_cd-bd_sf"/>
</dbReference>
<evidence type="ECO:0000256" key="7">
    <source>
        <dbReference type="HAMAP-Rule" id="MF_00022"/>
    </source>
</evidence>
<feature type="binding site" evidence="7">
    <location>
        <position position="295"/>
    </location>
    <ligand>
        <name>ATP</name>
        <dbReference type="ChEBI" id="CHEBI:30616"/>
    </ligand>
</feature>
<keyword evidence="2 7" id="KW-0436">Ligase</keyword>
<evidence type="ECO:0000256" key="3">
    <source>
        <dbReference type="ARBA" id="ARBA00022741"/>
    </source>
</evidence>
<gene>
    <name evidence="7" type="primary">gltX</name>
    <name evidence="10" type="ORF">GH807_07870</name>
</gene>
<dbReference type="InterPro" id="IPR014729">
    <property type="entry name" value="Rossmann-like_a/b/a_fold"/>
</dbReference>
<dbReference type="EC" id="6.1.1.17" evidence="7"/>
<keyword evidence="6 7" id="KW-0030">Aminoacyl-tRNA synthetase</keyword>
<dbReference type="NCBIfam" id="TIGR00464">
    <property type="entry name" value="gltX_bact"/>
    <property type="match status" value="1"/>
</dbReference>
<evidence type="ECO:0000313" key="10">
    <source>
        <dbReference type="EMBL" id="MBC3796961.1"/>
    </source>
</evidence>
<evidence type="ECO:0000313" key="11">
    <source>
        <dbReference type="Proteomes" id="UP000653358"/>
    </source>
</evidence>
<dbReference type="PANTHER" id="PTHR43311:SF2">
    <property type="entry name" value="GLUTAMATE--TRNA LIGASE, MITOCHONDRIAL-RELATED"/>
    <property type="match status" value="1"/>
</dbReference>
<comment type="catalytic activity">
    <reaction evidence="7">
        <text>tRNA(Glu) + L-glutamate + ATP = L-glutamyl-tRNA(Glu) + AMP + diphosphate</text>
        <dbReference type="Rhea" id="RHEA:23540"/>
        <dbReference type="Rhea" id="RHEA-COMP:9663"/>
        <dbReference type="Rhea" id="RHEA-COMP:9680"/>
        <dbReference type="ChEBI" id="CHEBI:29985"/>
        <dbReference type="ChEBI" id="CHEBI:30616"/>
        <dbReference type="ChEBI" id="CHEBI:33019"/>
        <dbReference type="ChEBI" id="CHEBI:78442"/>
        <dbReference type="ChEBI" id="CHEBI:78520"/>
        <dbReference type="ChEBI" id="CHEBI:456215"/>
        <dbReference type="EC" id="6.1.1.17"/>
    </reaction>
</comment>
<dbReference type="InterPro" id="IPR049940">
    <property type="entry name" value="GluQ/Sye"/>
</dbReference>
<dbReference type="InterPro" id="IPR000924">
    <property type="entry name" value="Glu/Gln-tRNA-synth"/>
</dbReference>
<dbReference type="EMBL" id="WJBB01000007">
    <property type="protein sequence ID" value="MBC3796961.1"/>
    <property type="molecule type" value="Genomic_DNA"/>
</dbReference>
<keyword evidence="5 7" id="KW-0648">Protein biosynthesis</keyword>
<dbReference type="Pfam" id="PF19269">
    <property type="entry name" value="Anticodon_2"/>
    <property type="match status" value="1"/>
</dbReference>
<dbReference type="PRINTS" id="PR00987">
    <property type="entry name" value="TRNASYNTHGLU"/>
</dbReference>
<dbReference type="RefSeq" id="WP_148603194.1">
    <property type="nucleotide sequence ID" value="NZ_RXYB01000006.1"/>
</dbReference>
<dbReference type="InterPro" id="IPR045462">
    <property type="entry name" value="aa-tRNA-synth_I_cd-bd"/>
</dbReference>
<evidence type="ECO:0000256" key="2">
    <source>
        <dbReference type="ARBA" id="ARBA00022598"/>
    </source>
</evidence>
<accession>A0ABR6WKZ1</accession>
<feature type="domain" description="Glutamyl/glutaminyl-tRNA synthetase class Ib catalytic" evidence="8">
    <location>
        <begin position="36"/>
        <end position="363"/>
    </location>
</feature>
<dbReference type="HAMAP" id="MF_00022">
    <property type="entry name" value="Glu_tRNA_synth_type1"/>
    <property type="match status" value="1"/>
</dbReference>
<feature type="domain" description="Aminoacyl-tRNA synthetase class I anticodon-binding" evidence="9">
    <location>
        <begin position="500"/>
        <end position="543"/>
    </location>
</feature>
<keyword evidence="7" id="KW-0963">Cytoplasm</keyword>
<dbReference type="InterPro" id="IPR020058">
    <property type="entry name" value="Glu/Gln-tRNA-synth_Ib_cat-dom"/>
</dbReference>
<comment type="subcellular location">
    <subcellularLocation>
        <location evidence="7">Cytoplasm</location>
    </subcellularLocation>
</comment>
<dbReference type="Gene3D" id="3.40.50.620">
    <property type="entry name" value="HUPs"/>
    <property type="match status" value="1"/>
</dbReference>
<dbReference type="GO" id="GO:0004818">
    <property type="term" value="F:glutamate-tRNA ligase activity"/>
    <property type="evidence" value="ECO:0007669"/>
    <property type="project" value="UniProtKB-EC"/>
</dbReference>
<comment type="caution">
    <text evidence="7">Lacks conserved residue(s) required for the propagation of feature annotation.</text>
</comment>
<sequence>MDYNKLANLLFPDITKSVADYEEHYPKRKLPPEAKVTRLGPSPTGFIHLGNLYGAFADERLAHQSGGVFILRIEDTDQKRKVEGSEEVVIKALDYFGIHFDEGATLDGEKGEYGPYYQSNRVAIYQTVAKHLVEIGCAYPSFATAEELDEIRQKQEVQKLVPGYYGEWALDRNLNYEDIETKIKAGEPWVLRLLSTGDPSETMQVEDAIRKSVQVHPNNMDAVLLKTNGVPTYHFAHVVDDHFMRITHVVRGEEWLSTLPIHLELFEILGWDHPVYCHTAHLMKMDGDTKRKLSKRKDPEMSLSYYAEVGHFPAAVREYIITLANSNYEEWHQANPEQPLEEFQFSLEHMSTSGALFDMNKLNDVAKDVLLKTSEEDIADFLINWATRYKEEAAPIFNRDRDKLIKILAIGRDEKKPRKDLEYCQQIFEFISYFFDEWFTIVDELPENVNAQAARAILTDYLATYDQNDDNGNWFNKIRDITEKLGYAVKMKDYKKHPEDYNGHVGDVSTVVRLAVTGRRNSPDIWTIQQILGEKSVLSRLQTYMGSLS</sequence>
<dbReference type="InterPro" id="IPR001412">
    <property type="entry name" value="aa-tRNA-synth_I_CS"/>
</dbReference>
<evidence type="ECO:0000259" key="9">
    <source>
        <dbReference type="Pfam" id="PF19269"/>
    </source>
</evidence>
<dbReference type="PANTHER" id="PTHR43311">
    <property type="entry name" value="GLUTAMATE--TRNA LIGASE"/>
    <property type="match status" value="1"/>
</dbReference>